<dbReference type="OrthoDB" id="2444174at2759"/>
<dbReference type="EMBL" id="NHZQ01000236">
    <property type="protein sequence ID" value="PSK46571.1"/>
    <property type="molecule type" value="Genomic_DNA"/>
</dbReference>
<proteinExistence type="predicted"/>
<feature type="region of interest" description="Disordered" evidence="1">
    <location>
        <begin position="295"/>
        <end position="328"/>
    </location>
</feature>
<feature type="compositionally biased region" description="Basic and acidic residues" evidence="1">
    <location>
        <begin position="1"/>
        <end position="14"/>
    </location>
</feature>
<gene>
    <name evidence="3" type="ORF">B9Z65_5539</name>
</gene>
<protein>
    <submittedName>
        <fullName evidence="3">Heat shock factor protein</fullName>
    </submittedName>
</protein>
<keyword evidence="4" id="KW-1185">Reference proteome</keyword>
<dbReference type="InterPro" id="IPR043837">
    <property type="entry name" value="Mtf2-like_C"/>
</dbReference>
<accession>A0A2P7ZEH6</accession>
<dbReference type="PANTHER" id="PTHR39468:SF1">
    <property type="entry name" value="MTF2-LIKE C-TERMINAL DOMAIN-CONTAINING PROTEIN"/>
    <property type="match status" value="1"/>
</dbReference>
<sequence>MTRRERGTLKKLEEGIAPTQAGIPEPSTQSQRLLPSRPTSILDRLLDKAKARDQRSMQAPLPPSRLQKPSNQSEWESLVEKVKTQREEARDRQFEKLKTTLRKLNSAGSDLAVWNVLQEDVFKPVADMHLDDPVMMNKGQRELGSGVSHLARRSTMRSVGNTFSGQLRKAATVLRSEFPTSPVLLNIIPELHRLGPTAFALGASTELYNDVLEQLAMQNQDLAGTVELLNEMDREVIEPNHRTLHIISTLKTFIKRVRQGAYGHAVRTVMATERNFATIREINTKTQELAVQLQSKTPGVDAREKLGGTNLKSNTAEGLGESQTRQAQ</sequence>
<feature type="compositionally biased region" description="Basic and acidic residues" evidence="1">
    <location>
        <begin position="44"/>
        <end position="55"/>
    </location>
</feature>
<evidence type="ECO:0000313" key="3">
    <source>
        <dbReference type="EMBL" id="PSK46571.1"/>
    </source>
</evidence>
<comment type="caution">
    <text evidence="3">The sequence shown here is derived from an EMBL/GenBank/DDBJ whole genome shotgun (WGS) entry which is preliminary data.</text>
</comment>
<reference evidence="3 4" key="1">
    <citation type="submission" date="2017-05" db="EMBL/GenBank/DDBJ databases">
        <title>Draft genome sequence of Elsinoe australis.</title>
        <authorList>
            <person name="Cheng Q."/>
        </authorList>
    </citation>
    <scope>NUCLEOTIDE SEQUENCE [LARGE SCALE GENOMIC DNA]</scope>
    <source>
        <strain evidence="3 4">NL1</strain>
    </source>
</reference>
<name>A0A2P7ZEH6_9PEZI</name>
<dbReference type="Proteomes" id="UP000243723">
    <property type="component" value="Unassembled WGS sequence"/>
</dbReference>
<dbReference type="GO" id="GO:0005739">
    <property type="term" value="C:mitochondrion"/>
    <property type="evidence" value="ECO:0007669"/>
    <property type="project" value="InterPro"/>
</dbReference>
<evidence type="ECO:0000256" key="1">
    <source>
        <dbReference type="SAM" id="MobiDB-lite"/>
    </source>
</evidence>
<dbReference type="PANTHER" id="PTHR39468">
    <property type="entry name" value="CHROMOSOME 7, WHOLE GENOME SHOTGUN SEQUENCE"/>
    <property type="match status" value="1"/>
</dbReference>
<organism evidence="3 4">
    <name type="scientific">Elsinoe australis</name>
    <dbReference type="NCBI Taxonomy" id="40998"/>
    <lineage>
        <taxon>Eukaryota</taxon>
        <taxon>Fungi</taxon>
        <taxon>Dikarya</taxon>
        <taxon>Ascomycota</taxon>
        <taxon>Pezizomycotina</taxon>
        <taxon>Dothideomycetes</taxon>
        <taxon>Dothideomycetidae</taxon>
        <taxon>Myriangiales</taxon>
        <taxon>Elsinoaceae</taxon>
        <taxon>Elsinoe</taxon>
    </lineage>
</organism>
<keyword evidence="3" id="KW-0346">Stress response</keyword>
<feature type="domain" description="Mtf2-like C-terminal" evidence="2">
    <location>
        <begin position="91"/>
        <end position="273"/>
    </location>
</feature>
<dbReference type="AlphaFoldDB" id="A0A2P7ZEH6"/>
<feature type="region of interest" description="Disordered" evidence="1">
    <location>
        <begin position="1"/>
        <end position="75"/>
    </location>
</feature>
<dbReference type="STRING" id="40998.A0A2P7ZEH6"/>
<evidence type="ECO:0000259" key="2">
    <source>
        <dbReference type="Pfam" id="PF19189"/>
    </source>
</evidence>
<feature type="compositionally biased region" description="Polar residues" evidence="1">
    <location>
        <begin position="310"/>
        <end position="328"/>
    </location>
</feature>
<evidence type="ECO:0000313" key="4">
    <source>
        <dbReference type="Proteomes" id="UP000243723"/>
    </source>
</evidence>
<feature type="compositionally biased region" description="Polar residues" evidence="1">
    <location>
        <begin position="26"/>
        <end position="39"/>
    </location>
</feature>
<dbReference type="Pfam" id="PF19189">
    <property type="entry name" value="Mtf2"/>
    <property type="match status" value="1"/>
</dbReference>
<dbReference type="InterPro" id="IPR040009">
    <property type="entry name" value="Mtf2/C5D6.12-like"/>
</dbReference>